<proteinExistence type="predicted"/>
<evidence type="ECO:0000313" key="3">
    <source>
        <dbReference type="Proteomes" id="UP001596250"/>
    </source>
</evidence>
<protein>
    <submittedName>
        <fullName evidence="2">Phospholipase D-like domain-containing protein</fullName>
    </submittedName>
</protein>
<dbReference type="SMART" id="SM00155">
    <property type="entry name" value="PLDc"/>
    <property type="match status" value="1"/>
</dbReference>
<dbReference type="PANTHER" id="PTHR21248:SF22">
    <property type="entry name" value="PHOSPHOLIPASE D"/>
    <property type="match status" value="1"/>
</dbReference>
<dbReference type="Pfam" id="PF13091">
    <property type="entry name" value="PLDc_2"/>
    <property type="match status" value="1"/>
</dbReference>
<accession>A0ABW1IHY7</accession>
<name>A0ABW1IHY7_9BACL</name>
<dbReference type="EMBL" id="JBHSQV010000004">
    <property type="protein sequence ID" value="MFC5985054.1"/>
    <property type="molecule type" value="Genomic_DNA"/>
</dbReference>
<dbReference type="SUPFAM" id="SSF56024">
    <property type="entry name" value="Phospholipase D/nuclease"/>
    <property type="match status" value="1"/>
</dbReference>
<dbReference type="Gene3D" id="3.30.870.10">
    <property type="entry name" value="Endonuclease Chain A"/>
    <property type="match status" value="1"/>
</dbReference>
<dbReference type="PANTHER" id="PTHR21248">
    <property type="entry name" value="CARDIOLIPIN SYNTHASE"/>
    <property type="match status" value="1"/>
</dbReference>
<comment type="caution">
    <text evidence="2">The sequence shown here is derived from an EMBL/GenBank/DDBJ whole genome shotgun (WGS) entry which is preliminary data.</text>
</comment>
<reference evidence="3" key="1">
    <citation type="journal article" date="2019" name="Int. J. Syst. Evol. Microbiol.">
        <title>The Global Catalogue of Microorganisms (GCM) 10K type strain sequencing project: providing services to taxonomists for standard genome sequencing and annotation.</title>
        <authorList>
            <consortium name="The Broad Institute Genomics Platform"/>
            <consortium name="The Broad Institute Genome Sequencing Center for Infectious Disease"/>
            <person name="Wu L."/>
            <person name="Ma J."/>
        </authorList>
    </citation>
    <scope>NUCLEOTIDE SEQUENCE [LARGE SCALE GENOMIC DNA]</scope>
    <source>
        <strain evidence="3">CCM 8749</strain>
    </source>
</reference>
<sequence>MAPYFVPDADIIMAIKAALVRGVRVRLVPRHVVSIIVGAPSRTYYGELLEAGVHIYLYNKGVLHAKLMIIDGEIAEIGSSNFDLRSYRLNYEVCEVVYSSEVARKLAEQFEHDLADSIPLRMEVPPQRTHLQRILDQTACLLSPII</sequence>
<dbReference type="Proteomes" id="UP001596250">
    <property type="component" value="Unassembled WGS sequence"/>
</dbReference>
<dbReference type="CDD" id="cd09112">
    <property type="entry name" value="PLDc_CLS_2"/>
    <property type="match status" value="1"/>
</dbReference>
<organism evidence="2 3">
    <name type="scientific">Marinicrinis lubricantis</name>
    <dbReference type="NCBI Taxonomy" id="2086470"/>
    <lineage>
        <taxon>Bacteria</taxon>
        <taxon>Bacillati</taxon>
        <taxon>Bacillota</taxon>
        <taxon>Bacilli</taxon>
        <taxon>Bacillales</taxon>
        <taxon>Paenibacillaceae</taxon>
    </lineage>
</organism>
<evidence type="ECO:0000259" key="1">
    <source>
        <dbReference type="PROSITE" id="PS50035"/>
    </source>
</evidence>
<dbReference type="InterPro" id="IPR001736">
    <property type="entry name" value="PLipase_D/transphosphatidylase"/>
</dbReference>
<keyword evidence="3" id="KW-1185">Reference proteome</keyword>
<gene>
    <name evidence="2" type="ORF">ACFPXP_00845</name>
</gene>
<dbReference type="PROSITE" id="PS50035">
    <property type="entry name" value="PLD"/>
    <property type="match status" value="1"/>
</dbReference>
<evidence type="ECO:0000313" key="2">
    <source>
        <dbReference type="EMBL" id="MFC5985054.1"/>
    </source>
</evidence>
<feature type="domain" description="PLD phosphodiesterase" evidence="1">
    <location>
        <begin position="59"/>
        <end position="86"/>
    </location>
</feature>
<dbReference type="InterPro" id="IPR025202">
    <property type="entry name" value="PLD-like_dom"/>
</dbReference>
<dbReference type="RefSeq" id="WP_379891525.1">
    <property type="nucleotide sequence ID" value="NZ_CBCSCT010000111.1"/>
</dbReference>